<sequence length="142" mass="16915">MIEFEITGERANKIRCFEYEVFKKYQEAAKQYLPFIHEHGCELHFELGWSNRLRKEWSPDGLPMKNDYSCCVYCGIERNGEIVRMESNDGEADYYLLDCTWTISQIYRRFGKLRVLLFADIDDDMDTDMKEMLSALQNMTFT</sequence>
<dbReference type="AlphaFoldDB" id="A0AAE3EBN6"/>
<keyword evidence="2" id="KW-1185">Reference proteome</keyword>
<dbReference type="RefSeq" id="WP_308454227.1">
    <property type="nucleotide sequence ID" value="NZ_JAJEQR010000036.1"/>
</dbReference>
<dbReference type="Proteomes" id="UP001198182">
    <property type="component" value="Unassembled WGS sequence"/>
</dbReference>
<evidence type="ECO:0000313" key="1">
    <source>
        <dbReference type="EMBL" id="MCC2231709.1"/>
    </source>
</evidence>
<proteinExistence type="predicted"/>
<organism evidence="1 2">
    <name type="scientific">Hominifimenecus microfluidus</name>
    <dbReference type="NCBI Taxonomy" id="2885348"/>
    <lineage>
        <taxon>Bacteria</taxon>
        <taxon>Bacillati</taxon>
        <taxon>Bacillota</taxon>
        <taxon>Clostridia</taxon>
        <taxon>Lachnospirales</taxon>
        <taxon>Lachnospiraceae</taxon>
        <taxon>Hominifimenecus</taxon>
    </lineage>
</organism>
<name>A0AAE3EBN6_9FIRM</name>
<evidence type="ECO:0000313" key="2">
    <source>
        <dbReference type="Proteomes" id="UP001198182"/>
    </source>
</evidence>
<protein>
    <submittedName>
        <fullName evidence="1">Uncharacterized protein</fullName>
    </submittedName>
</protein>
<dbReference type="EMBL" id="JAJEQR010000036">
    <property type="protein sequence ID" value="MCC2231709.1"/>
    <property type="molecule type" value="Genomic_DNA"/>
</dbReference>
<gene>
    <name evidence="1" type="ORF">LKD81_11990</name>
</gene>
<accession>A0AAE3EBN6</accession>
<reference evidence="1" key="1">
    <citation type="submission" date="2021-10" db="EMBL/GenBank/DDBJ databases">
        <title>Anaerobic single-cell dispensing facilitates the cultivation of human gut bacteria.</title>
        <authorList>
            <person name="Afrizal A."/>
        </authorList>
    </citation>
    <scope>NUCLEOTIDE SEQUENCE</scope>
    <source>
        <strain evidence="1">CLA-AA-H215</strain>
    </source>
</reference>
<comment type="caution">
    <text evidence="1">The sequence shown here is derived from an EMBL/GenBank/DDBJ whole genome shotgun (WGS) entry which is preliminary data.</text>
</comment>